<dbReference type="Proteomes" id="UP000215185">
    <property type="component" value="Chromosome 1"/>
</dbReference>
<keyword evidence="3 6" id="KW-0812">Transmembrane</keyword>
<dbReference type="GO" id="GO:0005886">
    <property type="term" value="C:plasma membrane"/>
    <property type="evidence" value="ECO:0007669"/>
    <property type="project" value="TreeGrafter"/>
</dbReference>
<dbReference type="EMBL" id="LT906439">
    <property type="protein sequence ID" value="SNU89070.1"/>
    <property type="molecule type" value="Genomic_DNA"/>
</dbReference>
<evidence type="ECO:0000256" key="4">
    <source>
        <dbReference type="ARBA" id="ARBA00022989"/>
    </source>
</evidence>
<evidence type="ECO:0000313" key="7">
    <source>
        <dbReference type="EMBL" id="SNU89070.1"/>
    </source>
</evidence>
<keyword evidence="4 6" id="KW-1133">Transmembrane helix</keyword>
<protein>
    <submittedName>
        <fullName evidence="7">Integral membrane protein</fullName>
    </submittedName>
</protein>
<proteinExistence type="inferred from homology"/>
<gene>
    <name evidence="7" type="primary">ybhL</name>
    <name evidence="7" type="ORF">SAMEA4412692_01336</name>
</gene>
<feature type="transmembrane region" description="Helical" evidence="6">
    <location>
        <begin position="200"/>
        <end position="223"/>
    </location>
</feature>
<reference evidence="7 8" key="1">
    <citation type="submission" date="2017-06" db="EMBL/GenBank/DDBJ databases">
        <authorList>
            <consortium name="Pathogen Informatics"/>
        </authorList>
    </citation>
    <scope>NUCLEOTIDE SEQUENCE [LARGE SCALE GENOMIC DNA]</scope>
    <source>
        <strain evidence="7 8">NCTC13788</strain>
    </source>
</reference>
<name>A0A239SUG1_9STRE</name>
<evidence type="ECO:0000256" key="1">
    <source>
        <dbReference type="ARBA" id="ARBA00004141"/>
    </source>
</evidence>
<dbReference type="AlphaFoldDB" id="A0A239SUG1"/>
<dbReference type="PANTHER" id="PTHR23291:SF50">
    <property type="entry name" value="PROTEIN LIFEGUARD 4"/>
    <property type="match status" value="1"/>
</dbReference>
<dbReference type="InterPro" id="IPR006214">
    <property type="entry name" value="Bax_inhibitor_1-related"/>
</dbReference>
<dbReference type="eggNOG" id="COG0670">
    <property type="taxonomic scope" value="Bacteria"/>
</dbReference>
<feature type="transmembrane region" description="Helical" evidence="6">
    <location>
        <begin position="19"/>
        <end position="41"/>
    </location>
</feature>
<feature type="transmembrane region" description="Helical" evidence="6">
    <location>
        <begin position="53"/>
        <end position="74"/>
    </location>
</feature>
<evidence type="ECO:0000256" key="5">
    <source>
        <dbReference type="ARBA" id="ARBA00023136"/>
    </source>
</evidence>
<dbReference type="OrthoDB" id="9793828at2"/>
<organism evidence="7 8">
    <name type="scientific">Streptococcus merionis</name>
    <dbReference type="NCBI Taxonomy" id="400065"/>
    <lineage>
        <taxon>Bacteria</taxon>
        <taxon>Bacillati</taxon>
        <taxon>Bacillota</taxon>
        <taxon>Bacilli</taxon>
        <taxon>Lactobacillales</taxon>
        <taxon>Streptococcaceae</taxon>
        <taxon>Streptococcus</taxon>
    </lineage>
</organism>
<dbReference type="Pfam" id="PF01027">
    <property type="entry name" value="Bax1-I"/>
    <property type="match status" value="1"/>
</dbReference>
<dbReference type="STRING" id="1123308.GCA_000380085_00700"/>
<accession>A0A239SUG1</accession>
<sequence>MNNTAIQTQTGLSSFYAKIYGFVAMGIGLSSLVSGLMLTVFQQHLVNIILGPSWVLYLIILGELGLVLFASGAAAKNSPMALPLFLIYSVVNGYTLSFIIARYTQTTVLQALLSATLMFAVMATIGVTVKKDLSGMARALMGALVGVIIASIVNLFMSNGAMAYIISIITVLIFAGLIAWDNQRIRQVYFELDGQVPTGWIVSLALNLYLDFINLFIHLLTILSRND</sequence>
<dbReference type="CDD" id="cd10432">
    <property type="entry name" value="BI-1-like_bacterial"/>
    <property type="match status" value="1"/>
</dbReference>
<evidence type="ECO:0000256" key="6">
    <source>
        <dbReference type="RuleBase" id="RU004379"/>
    </source>
</evidence>
<dbReference type="KEGG" id="smen:SAMEA4412692_1336"/>
<comment type="subcellular location">
    <subcellularLocation>
        <location evidence="1">Membrane</location>
        <topology evidence="1">Multi-pass membrane protein</topology>
    </subcellularLocation>
</comment>
<comment type="similarity">
    <text evidence="2 6">Belongs to the BI1 family.</text>
</comment>
<evidence type="ECO:0000256" key="2">
    <source>
        <dbReference type="ARBA" id="ARBA00010350"/>
    </source>
</evidence>
<evidence type="ECO:0000256" key="3">
    <source>
        <dbReference type="ARBA" id="ARBA00022692"/>
    </source>
</evidence>
<dbReference type="RefSeq" id="WP_018373270.1">
    <property type="nucleotide sequence ID" value="NZ_LT906439.1"/>
</dbReference>
<feature type="transmembrane region" description="Helical" evidence="6">
    <location>
        <begin position="163"/>
        <end position="180"/>
    </location>
</feature>
<dbReference type="PANTHER" id="PTHR23291">
    <property type="entry name" value="BAX INHIBITOR-RELATED"/>
    <property type="match status" value="1"/>
</dbReference>
<feature type="transmembrane region" description="Helical" evidence="6">
    <location>
        <begin position="135"/>
        <end position="156"/>
    </location>
</feature>
<keyword evidence="5 6" id="KW-0472">Membrane</keyword>
<evidence type="ECO:0000313" key="8">
    <source>
        <dbReference type="Proteomes" id="UP000215185"/>
    </source>
</evidence>
<feature type="transmembrane region" description="Helical" evidence="6">
    <location>
        <begin position="108"/>
        <end position="129"/>
    </location>
</feature>
<feature type="transmembrane region" description="Helical" evidence="6">
    <location>
        <begin position="80"/>
        <end position="101"/>
    </location>
</feature>
<keyword evidence="8" id="KW-1185">Reference proteome</keyword>